<comment type="caution">
    <text evidence="2">The sequence shown here is derived from an EMBL/GenBank/DDBJ whole genome shotgun (WGS) entry which is preliminary data.</text>
</comment>
<reference evidence="2 3" key="1">
    <citation type="submission" date="2024-02" db="EMBL/GenBank/DDBJ databases">
        <authorList>
            <person name="Chen Y."/>
            <person name="Shah S."/>
            <person name="Dougan E. K."/>
            <person name="Thang M."/>
            <person name="Chan C."/>
        </authorList>
    </citation>
    <scope>NUCLEOTIDE SEQUENCE [LARGE SCALE GENOMIC DNA]</scope>
</reference>
<dbReference type="EMBL" id="CAXAMN010003447">
    <property type="protein sequence ID" value="CAK9004646.1"/>
    <property type="molecule type" value="Genomic_DNA"/>
</dbReference>
<dbReference type="Pfam" id="PF07004">
    <property type="entry name" value="SHIPPO-rpt"/>
    <property type="match status" value="1"/>
</dbReference>
<dbReference type="Proteomes" id="UP001642484">
    <property type="component" value="Unassembled WGS sequence"/>
</dbReference>
<organism evidence="2 3">
    <name type="scientific">Durusdinium trenchii</name>
    <dbReference type="NCBI Taxonomy" id="1381693"/>
    <lineage>
        <taxon>Eukaryota</taxon>
        <taxon>Sar</taxon>
        <taxon>Alveolata</taxon>
        <taxon>Dinophyceae</taxon>
        <taxon>Suessiales</taxon>
        <taxon>Symbiodiniaceae</taxon>
        <taxon>Durusdinium</taxon>
    </lineage>
</organism>
<sequence>MILDSSEEEDEQEAEEEEPIDFAAEAAKTAARSLARSASQTYTKTLLPRCIEASSDPELQAQQLKALEAHADRHPEMARAKPAQPPPAPPDSSPHSEEVSHNPSPKSHISPKSAHTSPKSAISISPASPSSNAPDSPSERPKKAAQRGTSMKTTEKREKSTTSPKSSKVQGADKGISPAKTPKVKKVAPKKEDSGHSEQAQKPVPVASQDAAGETSDEALVRTETTLMIRSSPKATFNSSSLTRLPSGTWRGPVESSGNDREMFLRSLSKHESMPLITFRPRRGKDLWVTNVSNPAPDTYPCLDERLRCTSKYEAPRQVSFGFSRKGSRWPANAEQKPGPGAHSLVNFERFKFADPVRHSFGGAPRCRPNPIRDSGPGPGAYGIQKSADEEGPAVTMTGKFRKRGVLNYDDPGPGAYDPSDVLCAPTQPSVGFATALRQDFYPKEDKGIPAPGTYVTKPMPVGSENLAFSMSGKWRKNDLTAHLYAGPGPGFYNHGSSFGYRSTWQPKPPKPPPIIAPPPMKPQSESVGEAMEVVKAA</sequence>
<dbReference type="InterPro" id="IPR010736">
    <property type="entry name" value="SHIPPO-rpt"/>
</dbReference>
<feature type="compositionally biased region" description="Acidic residues" evidence="1">
    <location>
        <begin position="1"/>
        <end position="20"/>
    </location>
</feature>
<feature type="compositionally biased region" description="Pro residues" evidence="1">
    <location>
        <begin position="83"/>
        <end position="92"/>
    </location>
</feature>
<accession>A0ABP0IS43</accession>
<feature type="compositionally biased region" description="Low complexity" evidence="1">
    <location>
        <begin position="117"/>
        <end position="136"/>
    </location>
</feature>
<feature type="region of interest" description="Disordered" evidence="1">
    <location>
        <begin position="1"/>
        <end position="21"/>
    </location>
</feature>
<name>A0ABP0IS43_9DINO</name>
<feature type="compositionally biased region" description="Basic and acidic residues" evidence="1">
    <location>
        <begin position="67"/>
        <end position="79"/>
    </location>
</feature>
<feature type="region of interest" description="Disordered" evidence="1">
    <location>
        <begin position="360"/>
        <end position="392"/>
    </location>
</feature>
<feature type="region of interest" description="Disordered" evidence="1">
    <location>
        <begin position="57"/>
        <end position="217"/>
    </location>
</feature>
<evidence type="ECO:0000313" key="3">
    <source>
        <dbReference type="Proteomes" id="UP001642484"/>
    </source>
</evidence>
<evidence type="ECO:0000256" key="1">
    <source>
        <dbReference type="SAM" id="MobiDB-lite"/>
    </source>
</evidence>
<gene>
    <name evidence="2" type="ORF">CCMP2556_LOCUS7755</name>
</gene>
<feature type="region of interest" description="Disordered" evidence="1">
    <location>
        <begin position="502"/>
        <end position="526"/>
    </location>
</feature>
<protein>
    <submittedName>
        <fullName evidence="2">Uncharacterized protein</fullName>
    </submittedName>
</protein>
<feature type="compositionally biased region" description="Pro residues" evidence="1">
    <location>
        <begin position="507"/>
        <end position="522"/>
    </location>
</feature>
<evidence type="ECO:0000313" key="2">
    <source>
        <dbReference type="EMBL" id="CAK9004646.1"/>
    </source>
</evidence>
<keyword evidence="3" id="KW-1185">Reference proteome</keyword>
<proteinExistence type="predicted"/>